<organism evidence="2 3">
    <name type="scientific">Salinibacter ruber</name>
    <dbReference type="NCBI Taxonomy" id="146919"/>
    <lineage>
        <taxon>Bacteria</taxon>
        <taxon>Pseudomonadati</taxon>
        <taxon>Rhodothermota</taxon>
        <taxon>Rhodothermia</taxon>
        <taxon>Rhodothermales</taxon>
        <taxon>Salinibacteraceae</taxon>
        <taxon>Salinibacter</taxon>
    </lineage>
</organism>
<proteinExistence type="predicted"/>
<feature type="region of interest" description="Disordered" evidence="1">
    <location>
        <begin position="1"/>
        <end position="24"/>
    </location>
</feature>
<accession>A0A9X3A7P0</accession>
<evidence type="ECO:0000313" key="3">
    <source>
        <dbReference type="Proteomes" id="UP001155144"/>
    </source>
</evidence>
<sequence length="36" mass="3814">MGTNKKIGTNKKGGPSNGTTYGRTPNNEVLVLISYC</sequence>
<evidence type="ECO:0000256" key="1">
    <source>
        <dbReference type="SAM" id="MobiDB-lite"/>
    </source>
</evidence>
<comment type="caution">
    <text evidence="2">The sequence shown here is derived from an EMBL/GenBank/DDBJ whole genome shotgun (WGS) entry which is preliminary data.</text>
</comment>
<name>A0A9X3A7P0_9BACT</name>
<evidence type="ECO:0000313" key="2">
    <source>
        <dbReference type="EMBL" id="MCS4120868.1"/>
    </source>
</evidence>
<gene>
    <name evidence="2" type="ORF">GGP45_001210</name>
</gene>
<feature type="compositionally biased region" description="Low complexity" evidence="1">
    <location>
        <begin position="1"/>
        <end position="14"/>
    </location>
</feature>
<dbReference type="Proteomes" id="UP001155144">
    <property type="component" value="Unassembled WGS sequence"/>
</dbReference>
<reference evidence="2" key="1">
    <citation type="submission" date="2022-08" db="EMBL/GenBank/DDBJ databases">
        <title>Genomic Encyclopedia of Type Strains, Phase V (KMG-V): Genome sequencing to study the core and pangenomes of soil and plant-associated prokaryotes.</title>
        <authorList>
            <person name="Whitman W."/>
        </authorList>
    </citation>
    <scope>NUCLEOTIDE SEQUENCE</scope>
    <source>
        <strain evidence="2">SP3026</strain>
    </source>
</reference>
<dbReference type="AlphaFoldDB" id="A0A9X3A7P0"/>
<dbReference type="EMBL" id="JANUBL010000002">
    <property type="protein sequence ID" value="MCS4120868.1"/>
    <property type="molecule type" value="Genomic_DNA"/>
</dbReference>
<protein>
    <submittedName>
        <fullName evidence="2">Uncharacterized protein</fullName>
    </submittedName>
</protein>